<dbReference type="GO" id="GO:0007165">
    <property type="term" value="P:signal transduction"/>
    <property type="evidence" value="ECO:0007669"/>
    <property type="project" value="UniProtKB-KW"/>
</dbReference>
<dbReference type="Gene3D" id="6.10.340.10">
    <property type="match status" value="1"/>
</dbReference>
<evidence type="ECO:0000313" key="10">
    <source>
        <dbReference type="EMBL" id="KAA5612700.1"/>
    </source>
</evidence>
<dbReference type="InterPro" id="IPR000727">
    <property type="entry name" value="T_SNARE_dom"/>
</dbReference>
<dbReference type="InterPro" id="IPR004089">
    <property type="entry name" value="MCPsignal_dom"/>
</dbReference>
<dbReference type="SMART" id="SM00304">
    <property type="entry name" value="HAMP"/>
    <property type="match status" value="1"/>
</dbReference>
<feature type="domain" description="T-SNARE coiled-coil homology" evidence="8">
    <location>
        <begin position="570"/>
        <end position="632"/>
    </location>
</feature>
<evidence type="ECO:0000259" key="9">
    <source>
        <dbReference type="PROSITE" id="PS50885"/>
    </source>
</evidence>
<dbReference type="GO" id="GO:0006935">
    <property type="term" value="P:chemotaxis"/>
    <property type="evidence" value="ECO:0007669"/>
    <property type="project" value="InterPro"/>
</dbReference>
<keyword evidence="6" id="KW-1133">Transmembrane helix</keyword>
<dbReference type="PANTHER" id="PTHR32089:SF112">
    <property type="entry name" value="LYSOZYME-LIKE PROTEIN-RELATED"/>
    <property type="match status" value="1"/>
</dbReference>
<dbReference type="Pfam" id="PF00672">
    <property type="entry name" value="HAMP"/>
    <property type="match status" value="1"/>
</dbReference>
<dbReference type="PROSITE" id="PS50885">
    <property type="entry name" value="HAMP"/>
    <property type="match status" value="1"/>
</dbReference>
<dbReference type="InterPro" id="IPR003660">
    <property type="entry name" value="HAMP_dom"/>
</dbReference>
<dbReference type="PANTHER" id="PTHR32089">
    <property type="entry name" value="METHYL-ACCEPTING CHEMOTAXIS PROTEIN MCPB"/>
    <property type="match status" value="1"/>
</dbReference>
<keyword evidence="11" id="KW-1185">Reference proteome</keyword>
<keyword evidence="3 5" id="KW-0807">Transducer</keyword>
<dbReference type="Gene3D" id="1.10.287.950">
    <property type="entry name" value="Methyl-accepting chemotaxis protein"/>
    <property type="match status" value="1"/>
</dbReference>
<dbReference type="GO" id="GO:0005886">
    <property type="term" value="C:plasma membrane"/>
    <property type="evidence" value="ECO:0007669"/>
    <property type="project" value="UniProtKB-SubCell"/>
</dbReference>
<dbReference type="PROSITE" id="PS50111">
    <property type="entry name" value="CHEMOTAXIS_TRANSDUC_2"/>
    <property type="match status" value="1"/>
</dbReference>
<dbReference type="AlphaFoldDB" id="A0A5M6IWK5"/>
<organism evidence="10 11">
    <name type="scientific">Rhodovastum atsumiense</name>
    <dbReference type="NCBI Taxonomy" id="504468"/>
    <lineage>
        <taxon>Bacteria</taxon>
        <taxon>Pseudomonadati</taxon>
        <taxon>Pseudomonadota</taxon>
        <taxon>Alphaproteobacteria</taxon>
        <taxon>Acetobacterales</taxon>
        <taxon>Acetobacteraceae</taxon>
        <taxon>Rhodovastum</taxon>
    </lineage>
</organism>
<dbReference type="PRINTS" id="PR00260">
    <property type="entry name" value="CHEMTRNSDUCR"/>
</dbReference>
<keyword evidence="2" id="KW-0997">Cell inner membrane</keyword>
<comment type="subcellular location">
    <subcellularLocation>
        <location evidence="1">Cell inner membrane</location>
        <topology evidence="1">Multi-pass membrane protein</topology>
    </subcellularLocation>
</comment>
<evidence type="ECO:0000256" key="3">
    <source>
        <dbReference type="ARBA" id="ARBA00023224"/>
    </source>
</evidence>
<dbReference type="CDD" id="cd06225">
    <property type="entry name" value="HAMP"/>
    <property type="match status" value="1"/>
</dbReference>
<evidence type="ECO:0000256" key="5">
    <source>
        <dbReference type="PROSITE-ProRule" id="PRU00284"/>
    </source>
</evidence>
<dbReference type="SMART" id="SM00283">
    <property type="entry name" value="MA"/>
    <property type="match status" value="1"/>
</dbReference>
<dbReference type="SUPFAM" id="SSF58104">
    <property type="entry name" value="Methyl-accepting chemotaxis protein (MCP) signaling domain"/>
    <property type="match status" value="1"/>
</dbReference>
<protein>
    <submittedName>
        <fullName evidence="10">HAMP domain-containing protein</fullName>
    </submittedName>
</protein>
<feature type="domain" description="HAMP" evidence="9">
    <location>
        <begin position="324"/>
        <end position="377"/>
    </location>
</feature>
<comment type="similarity">
    <text evidence="4">Belongs to the methyl-accepting chemotaxis (MCP) protein family.</text>
</comment>
<reference evidence="10 11" key="1">
    <citation type="submission" date="2019-09" db="EMBL/GenBank/DDBJ databases">
        <title>Genome sequence of Rhodovastum atsumiense, a diverse member of the Acetobacteraceae family of non-sulfur purple photosynthetic bacteria.</title>
        <authorList>
            <person name="Meyer T."/>
            <person name="Kyndt J."/>
        </authorList>
    </citation>
    <scope>NUCLEOTIDE SEQUENCE [LARGE SCALE GENOMIC DNA]</scope>
    <source>
        <strain evidence="10 11">DSM 21279</strain>
    </source>
</reference>
<evidence type="ECO:0000256" key="1">
    <source>
        <dbReference type="ARBA" id="ARBA00004429"/>
    </source>
</evidence>
<dbReference type="GO" id="GO:0004888">
    <property type="term" value="F:transmembrane signaling receptor activity"/>
    <property type="evidence" value="ECO:0007669"/>
    <property type="project" value="InterPro"/>
</dbReference>
<evidence type="ECO:0000313" key="11">
    <source>
        <dbReference type="Proteomes" id="UP000325255"/>
    </source>
</evidence>
<evidence type="ECO:0000259" key="7">
    <source>
        <dbReference type="PROSITE" id="PS50111"/>
    </source>
</evidence>
<dbReference type="InterPro" id="IPR004090">
    <property type="entry name" value="Chemotax_Me-accpt_rcpt"/>
</dbReference>
<dbReference type="Proteomes" id="UP000325255">
    <property type="component" value="Unassembled WGS sequence"/>
</dbReference>
<name>A0A5M6IWK5_9PROT</name>
<keyword evidence="6" id="KW-0812">Transmembrane</keyword>
<dbReference type="EMBL" id="VWPK01000010">
    <property type="protein sequence ID" value="KAA5612700.1"/>
    <property type="molecule type" value="Genomic_DNA"/>
</dbReference>
<keyword evidence="6" id="KW-0472">Membrane</keyword>
<keyword evidence="2" id="KW-1003">Cell membrane</keyword>
<dbReference type="Pfam" id="PF00015">
    <property type="entry name" value="MCPsignal"/>
    <property type="match status" value="1"/>
</dbReference>
<evidence type="ECO:0000256" key="6">
    <source>
        <dbReference type="SAM" id="Phobius"/>
    </source>
</evidence>
<comment type="caution">
    <text evidence="10">The sequence shown here is derived from an EMBL/GenBank/DDBJ whole genome shotgun (WGS) entry which is preliminary data.</text>
</comment>
<evidence type="ECO:0000256" key="2">
    <source>
        <dbReference type="ARBA" id="ARBA00022519"/>
    </source>
</evidence>
<sequence>MLPPHRWLAGMKVQAKLLLLCLLFLVPIGFLTFLFVAQTRKDIVFATKEQVGVSYVAALRAQLNVLVDIADGRATADAMAPAQRAVRAAMAEHAATMAAEAAADKAALAIDAALALPRDRAAAAALDTALDAVKDHLTQVADGSNLTLDPDLDSFYMQDLVTQKLPALVLAASRALDAALDLRQSRAPTPAQTVRLLRAGGELSTVLDGLDSDVAAALRGNPDGSVRTALSGLLARFQEPVRAYARLLDAAATADAPPPEAATLREAEWQVQLQARAVWDAMSRELDHLLAARIDGMQQRMTWSLCLTLAVLTISASLAWFIATSISRPLRDLRRTAQDILGGTPDTEVPHVGRADEIGEMADAVRAFREHVLRAQRLAAEQERDQQRAAAEKRQAMAAMADTVEATTASAMAEVTRRVQAMAEAATSMQGSASRTGSAASGVAGAAAETMVNTQAAASAAEQLAASIREIAQQVSQSAMVTRQAVAGSHDTRTIMATLNDRVARIGNAAGMITEIAAKTNLLALNATIEAARAGEAGRGFTVVAGEVKALAGQTARATEEIARQIEEIRSATEQSVAAVGRIERTIGEVDEIAGSIAAAVEQQGTATAEIARKVTDAATAANGISARAAEVSAEAGHTDQSAATMHGDATSLAGLMGALRESVVQAVRSCAA</sequence>
<dbReference type="PROSITE" id="PS50192">
    <property type="entry name" value="T_SNARE"/>
    <property type="match status" value="1"/>
</dbReference>
<proteinExistence type="inferred from homology"/>
<dbReference type="RefSeq" id="WP_150040233.1">
    <property type="nucleotide sequence ID" value="NZ_OW485601.1"/>
</dbReference>
<dbReference type="OrthoDB" id="7295762at2"/>
<feature type="domain" description="Methyl-accepting transducer" evidence="7">
    <location>
        <begin position="404"/>
        <end position="640"/>
    </location>
</feature>
<gene>
    <name evidence="10" type="ORF">F1189_08155</name>
</gene>
<feature type="transmembrane region" description="Helical" evidence="6">
    <location>
        <begin position="303"/>
        <end position="323"/>
    </location>
</feature>
<feature type="transmembrane region" description="Helical" evidence="6">
    <location>
        <begin position="17"/>
        <end position="37"/>
    </location>
</feature>
<evidence type="ECO:0000259" key="8">
    <source>
        <dbReference type="PROSITE" id="PS50192"/>
    </source>
</evidence>
<accession>A0A5M6IWK5</accession>
<evidence type="ECO:0000256" key="4">
    <source>
        <dbReference type="ARBA" id="ARBA00029447"/>
    </source>
</evidence>